<dbReference type="AlphaFoldDB" id="A0A5D0RR57"/>
<dbReference type="RefSeq" id="WP_148375827.1">
    <property type="nucleotide sequence ID" value="NZ_VSIY01000002.1"/>
</dbReference>
<gene>
    <name evidence="2" type="ORF">FVF75_00700</name>
</gene>
<dbReference type="Gene3D" id="3.10.450.50">
    <property type="match status" value="2"/>
</dbReference>
<keyword evidence="3" id="KW-1185">Reference proteome</keyword>
<evidence type="ECO:0000313" key="2">
    <source>
        <dbReference type="EMBL" id="TYB83426.1"/>
    </source>
</evidence>
<accession>A0A5D0RR57</accession>
<proteinExistence type="predicted"/>
<organism evidence="2 3">
    <name type="scientific">Maritimibacter fusiformis</name>
    <dbReference type="NCBI Taxonomy" id="2603819"/>
    <lineage>
        <taxon>Bacteria</taxon>
        <taxon>Pseudomonadati</taxon>
        <taxon>Pseudomonadota</taxon>
        <taxon>Alphaproteobacteria</taxon>
        <taxon>Rhodobacterales</taxon>
        <taxon>Roseobacteraceae</taxon>
        <taxon>Maritimibacter</taxon>
    </lineage>
</organism>
<evidence type="ECO:0000256" key="1">
    <source>
        <dbReference type="SAM" id="MobiDB-lite"/>
    </source>
</evidence>
<dbReference type="Pfam" id="PF07366">
    <property type="entry name" value="SnoaL"/>
    <property type="match status" value="1"/>
</dbReference>
<dbReference type="InterPro" id="IPR032710">
    <property type="entry name" value="NTF2-like_dom_sf"/>
</dbReference>
<evidence type="ECO:0000313" key="3">
    <source>
        <dbReference type="Proteomes" id="UP000322080"/>
    </source>
</evidence>
<dbReference type="PANTHER" id="PTHR38436:SF1">
    <property type="entry name" value="ESTER CYCLASE"/>
    <property type="match status" value="1"/>
</dbReference>
<feature type="region of interest" description="Disordered" evidence="1">
    <location>
        <begin position="157"/>
        <end position="180"/>
    </location>
</feature>
<dbReference type="EMBL" id="VSIY01000002">
    <property type="protein sequence ID" value="TYB83426.1"/>
    <property type="molecule type" value="Genomic_DNA"/>
</dbReference>
<name>A0A5D0RR57_9RHOB</name>
<dbReference type="GO" id="GO:0030638">
    <property type="term" value="P:polyketide metabolic process"/>
    <property type="evidence" value="ECO:0007669"/>
    <property type="project" value="InterPro"/>
</dbReference>
<dbReference type="Proteomes" id="UP000322080">
    <property type="component" value="Unassembled WGS sequence"/>
</dbReference>
<dbReference type="InterPro" id="IPR009959">
    <property type="entry name" value="Cyclase_SnoaL-like"/>
</dbReference>
<dbReference type="SUPFAM" id="SSF54427">
    <property type="entry name" value="NTF2-like"/>
    <property type="match status" value="2"/>
</dbReference>
<protein>
    <submittedName>
        <fullName evidence="2">Ester cyclase</fullName>
    </submittedName>
</protein>
<dbReference type="PANTHER" id="PTHR38436">
    <property type="entry name" value="POLYKETIDE CYCLASE SNOAL-LIKE DOMAIN"/>
    <property type="match status" value="1"/>
</dbReference>
<reference evidence="2 3" key="1">
    <citation type="submission" date="2019-08" db="EMBL/GenBank/DDBJ databases">
        <title>Identification of a novel species of the genus Boseongicola.</title>
        <authorList>
            <person name="Zhang X.-Q."/>
        </authorList>
    </citation>
    <scope>NUCLEOTIDE SEQUENCE [LARGE SCALE GENOMIC DNA]</scope>
    <source>
        <strain evidence="2 3">HY14</strain>
    </source>
</reference>
<comment type="caution">
    <text evidence="2">The sequence shown here is derived from an EMBL/GenBank/DDBJ whole genome shotgun (WGS) entry which is preliminary data.</text>
</comment>
<sequence length="325" mass="36938">MKGFQDKFTDLPDYIIKITKEIWEDRGLATLNHYYAPDVIMRSPGGVLQGNVPVIQDTVETLCQFPDKQLLAEDVIWSGDDDEGYLSSHRVLTYGTHTGFGRYGPPTGRKFVTRAMADCAAKDDVIYDEWVLGDTSGLMMQLGIDPIENVRDRITQEGGPQKARMPFTPATDVKGRYNGKGNDNEWGQKLAELLTRIMNSEYSVIQRDYDRAVYSEHPGMRTGWSWAFAETEWMHLRASFPSAKFELHHVIGREDKCMPPRAAVRWSLTGKHDGWGRFGKPSGADVHIMGITHVEFGLWGLRREWTLFDEASIWKQILIHSGSHD</sequence>